<dbReference type="AlphaFoldDB" id="A0A3S0XRG9"/>
<dbReference type="Gene3D" id="3.40.190.10">
    <property type="entry name" value="Periplasmic binding protein-like II"/>
    <property type="match status" value="1"/>
</dbReference>
<dbReference type="SUPFAM" id="SSF53850">
    <property type="entry name" value="Periplasmic binding protein-like II"/>
    <property type="match status" value="1"/>
</dbReference>
<accession>A0A3S0XRG9</accession>
<keyword evidence="3" id="KW-1185">Reference proteome</keyword>
<dbReference type="InterPro" id="IPR005064">
    <property type="entry name" value="BUG"/>
</dbReference>
<proteinExistence type="inferred from homology"/>
<dbReference type="EMBL" id="RZHF01000028">
    <property type="protein sequence ID" value="RUR28140.1"/>
    <property type="molecule type" value="Genomic_DNA"/>
</dbReference>
<name>A0A3S0XRG9_9GAMM</name>
<sequence length="330" mass="35039">MFSPLHTMRGTIKTEIDMTVRKSLGALLASSFLFPLAALADYPERSIELIIPFGQGGGNDLVGRAFSQSLAEYSGVDVLPVNRTGGSGAVGFHAASSARPDGYTIAMINSSLVGNPHIINGFPASVEDFTPICLLSAEPVGIAVNASSDIETLGDWVSIAQEDPDRLALGYTSIGELIALSAGNVTDTDPTLIPYSGSGDSITAVIGGHVDGAVVSDAEAYSQVQADQLRMLAFFSEERSKSLPDVPTSAEAGYPLDIGLFRAIGAPADIPEDVEDYLINACTEIAQEDEFIERMNRIGFNVQLRTGDDFKEWLTRQNEAFATAANLLEQ</sequence>
<comment type="similarity">
    <text evidence="1">Belongs to the UPF0065 (bug) family.</text>
</comment>
<dbReference type="PIRSF" id="PIRSF017082">
    <property type="entry name" value="YflP"/>
    <property type="match status" value="1"/>
</dbReference>
<organism evidence="2 3">
    <name type="scientific">Vreelandella nanhaiensis</name>
    <dbReference type="NCBI Taxonomy" id="1258546"/>
    <lineage>
        <taxon>Bacteria</taxon>
        <taxon>Pseudomonadati</taxon>
        <taxon>Pseudomonadota</taxon>
        <taxon>Gammaproteobacteria</taxon>
        <taxon>Oceanospirillales</taxon>
        <taxon>Halomonadaceae</taxon>
        <taxon>Vreelandella</taxon>
    </lineage>
</organism>
<dbReference type="PANTHER" id="PTHR42928">
    <property type="entry name" value="TRICARBOXYLATE-BINDING PROTEIN"/>
    <property type="match status" value="1"/>
</dbReference>
<evidence type="ECO:0000256" key="1">
    <source>
        <dbReference type="ARBA" id="ARBA00006987"/>
    </source>
</evidence>
<dbReference type="Pfam" id="PF03401">
    <property type="entry name" value="TctC"/>
    <property type="match status" value="1"/>
</dbReference>
<dbReference type="InterPro" id="IPR042100">
    <property type="entry name" value="Bug_dom1"/>
</dbReference>
<dbReference type="Proteomes" id="UP000287023">
    <property type="component" value="Unassembled WGS sequence"/>
</dbReference>
<comment type="caution">
    <text evidence="2">The sequence shown here is derived from an EMBL/GenBank/DDBJ whole genome shotgun (WGS) entry which is preliminary data.</text>
</comment>
<protein>
    <submittedName>
        <fullName evidence="2">Tripartite tricarboxylate transporter substrate binding protein</fullName>
    </submittedName>
</protein>
<dbReference type="CDD" id="cd07012">
    <property type="entry name" value="PBP2_Bug_TTT"/>
    <property type="match status" value="1"/>
</dbReference>
<dbReference type="OrthoDB" id="9780943at2"/>
<dbReference type="Gene3D" id="3.40.190.150">
    <property type="entry name" value="Bordetella uptake gene, domain 1"/>
    <property type="match status" value="1"/>
</dbReference>
<reference evidence="2 3" key="1">
    <citation type="submission" date="2018-12" db="EMBL/GenBank/DDBJ databases">
        <title>three novel Halomonas strain isolated from plants.</title>
        <authorList>
            <person name="Sun C."/>
        </authorList>
    </citation>
    <scope>NUCLEOTIDE SEQUENCE [LARGE SCALE GENOMIC DNA]</scope>
    <source>
        <strain evidence="2 3">JCM 18142</strain>
    </source>
</reference>
<gene>
    <name evidence="2" type="ORF">ELY38_17345</name>
</gene>
<evidence type="ECO:0000313" key="3">
    <source>
        <dbReference type="Proteomes" id="UP000287023"/>
    </source>
</evidence>
<evidence type="ECO:0000313" key="2">
    <source>
        <dbReference type="EMBL" id="RUR28140.1"/>
    </source>
</evidence>
<dbReference type="PANTHER" id="PTHR42928:SF5">
    <property type="entry name" value="BLR1237 PROTEIN"/>
    <property type="match status" value="1"/>
</dbReference>